<feature type="domain" description="DUF6745" evidence="1">
    <location>
        <begin position="149"/>
        <end position="330"/>
    </location>
</feature>
<dbReference type="KEGG" id="gom:D7316_04676"/>
<evidence type="ECO:0000313" key="2">
    <source>
        <dbReference type="EMBL" id="AZG48063.1"/>
    </source>
</evidence>
<dbReference type="Proteomes" id="UP000271469">
    <property type="component" value="Chromosome"/>
</dbReference>
<name>A0A3G8JT35_9ACTN</name>
<proteinExistence type="predicted"/>
<dbReference type="InterPro" id="IPR046633">
    <property type="entry name" value="DUF6745"/>
</dbReference>
<evidence type="ECO:0000313" key="3">
    <source>
        <dbReference type="Proteomes" id="UP000271469"/>
    </source>
</evidence>
<protein>
    <recommendedName>
        <fullName evidence="1">DUF6745 domain-containing protein</fullName>
    </recommendedName>
</protein>
<evidence type="ECO:0000259" key="1">
    <source>
        <dbReference type="Pfam" id="PF20530"/>
    </source>
</evidence>
<dbReference type="EMBL" id="CP033972">
    <property type="protein sequence ID" value="AZG48063.1"/>
    <property type="molecule type" value="Genomic_DNA"/>
</dbReference>
<dbReference type="Pfam" id="PF20530">
    <property type="entry name" value="DUF6745"/>
    <property type="match status" value="1"/>
</dbReference>
<reference evidence="2 3" key="1">
    <citation type="submission" date="2018-11" db="EMBL/GenBank/DDBJ databases">
        <title>Gordonia insulae sp. nov., isolated from an island soil.</title>
        <authorList>
            <person name="Kim Y.S."/>
            <person name="Kim S.B."/>
        </authorList>
    </citation>
    <scope>NUCLEOTIDE SEQUENCE [LARGE SCALE GENOMIC DNA]</scope>
    <source>
        <strain evidence="2 3">MMS17-SY073</strain>
    </source>
</reference>
<organism evidence="2 3">
    <name type="scientific">Gordonia insulae</name>
    <dbReference type="NCBI Taxonomy" id="2420509"/>
    <lineage>
        <taxon>Bacteria</taxon>
        <taxon>Bacillati</taxon>
        <taxon>Actinomycetota</taxon>
        <taxon>Actinomycetes</taxon>
        <taxon>Mycobacteriales</taxon>
        <taxon>Gordoniaceae</taxon>
        <taxon>Gordonia</taxon>
    </lineage>
</organism>
<sequence>MPSPRAASTLIAAENLASNTSLTDDGVGHHIAGMISSSRTRLTTRVPNDRWHRPRIRLAIEAARLMSPEDALDAGVDLGVILRSTVQDPLRTSLFDGVGPAIRTLTTSFSGLVTWYGQQEAHRVAVCDVLLRHSRIRSSPDDLELHEIQSTLVTSTGWWWAFDDVCVMSERPSALHTEPTPGGVHNERWLHHADRSAVEFIDGAAVHVLHGTIVPDWVVHDPTPERIARERNIEIRRSAIERIGWDTYVDMAGLTLIDQSADPGNDGCTLQLYTTPAAWRTNGKILLAVNGSRERDGHRRRYGLQVPGFVPTALDAAGWTYGIRGADYARLARRT</sequence>
<dbReference type="AlphaFoldDB" id="A0A3G8JT35"/>
<dbReference type="OrthoDB" id="871648at2"/>
<gene>
    <name evidence="2" type="ORF">D7316_04676</name>
</gene>
<keyword evidence="3" id="KW-1185">Reference proteome</keyword>
<accession>A0A3G8JT35</accession>